<evidence type="ECO:0000313" key="2">
    <source>
        <dbReference type="Proteomes" id="UP000234752"/>
    </source>
</evidence>
<keyword evidence="2" id="KW-1185">Reference proteome</keyword>
<dbReference type="Proteomes" id="UP000234752">
    <property type="component" value="Plasmid unnamed1"/>
</dbReference>
<dbReference type="EMBL" id="CP025613">
    <property type="protein sequence ID" value="AUN32953.1"/>
    <property type="molecule type" value="Genomic_DNA"/>
</dbReference>
<accession>A0A2K9NIQ6</accession>
<evidence type="ECO:0000313" key="1">
    <source>
        <dbReference type="EMBL" id="AUN32953.1"/>
    </source>
</evidence>
<dbReference type="KEGG" id="ncb:C0V82_21255"/>
<organism evidence="1 2">
    <name type="scientific">Niveispirillum cyanobacteriorum</name>
    <dbReference type="NCBI Taxonomy" id="1612173"/>
    <lineage>
        <taxon>Bacteria</taxon>
        <taxon>Pseudomonadati</taxon>
        <taxon>Pseudomonadota</taxon>
        <taxon>Alphaproteobacteria</taxon>
        <taxon>Rhodospirillales</taxon>
        <taxon>Azospirillaceae</taxon>
        <taxon>Niveispirillum</taxon>
    </lineage>
</organism>
<protein>
    <submittedName>
        <fullName evidence="1">Uncharacterized protein</fullName>
    </submittedName>
</protein>
<reference evidence="1 2" key="1">
    <citation type="submission" date="2017-12" db="EMBL/GenBank/DDBJ databases">
        <title>Genomes of bacteria within cyanobacterial aggregates.</title>
        <authorList>
            <person name="Cai H."/>
        </authorList>
    </citation>
    <scope>NUCLEOTIDE SEQUENCE [LARGE SCALE GENOMIC DNA]</scope>
    <source>
        <strain evidence="1 2">TH16</strain>
        <plasmid evidence="1 2">unnamed1</plasmid>
    </source>
</reference>
<dbReference type="AlphaFoldDB" id="A0A2K9NIQ6"/>
<proteinExistence type="predicted"/>
<keyword evidence="1" id="KW-0614">Plasmid</keyword>
<geneLocation type="plasmid" evidence="1 2">
    <name>unnamed1</name>
</geneLocation>
<gene>
    <name evidence="1" type="ORF">C0V82_21255</name>
</gene>
<name>A0A2K9NIQ6_9PROT</name>
<sequence>MAQVRVPWRRLLIALTAGSAIGVPMLALFMLAALGFMDPEDDLLRVVCFMLASTVGYCLLISASTLAIGHFLRRAASRRWTWIDNFGGHIAVGAATGFLVSLPLIWLLPHRSFGGVLFIGSVCGGLTILAWAGKAERGTREA</sequence>